<dbReference type="GO" id="GO:0046872">
    <property type="term" value="F:metal ion binding"/>
    <property type="evidence" value="ECO:0007669"/>
    <property type="project" value="UniProtKB-KW"/>
</dbReference>
<comment type="pathway">
    <text evidence="1">Purine metabolism; IMP biosynthesis via de novo pathway; 5-amino-1-(5-phospho-D-ribosyl)imidazole from N(2)-formyl-N(1)-(5-phospho-D-ribosyl)glycinamide: step 2/2.</text>
</comment>
<evidence type="ECO:0000313" key="12">
    <source>
        <dbReference type="EMBL" id="CAB4692304.1"/>
    </source>
</evidence>
<dbReference type="GO" id="GO:0006189">
    <property type="term" value="P:'de novo' IMP biosynthetic process"/>
    <property type="evidence" value="ECO:0007669"/>
    <property type="project" value="UniProtKB-UniPathway"/>
</dbReference>
<keyword evidence="8" id="KW-0067">ATP-binding</keyword>
<dbReference type="GO" id="GO:0004637">
    <property type="term" value="F:phosphoribosylamine-glycine ligase activity"/>
    <property type="evidence" value="ECO:0007669"/>
    <property type="project" value="InterPro"/>
</dbReference>
<comment type="pathway">
    <text evidence="2">Purine metabolism; IMP biosynthesis via de novo pathway; N(1)-(5-phospho-D-ribosyl)glycinamide from 5-phospho-alpha-D-ribose 1-diphosphate: step 2/2.</text>
</comment>
<name>A0A6J6P7H8_9ZZZZ</name>
<keyword evidence="6" id="KW-0547">Nucleotide-binding</keyword>
<evidence type="ECO:0000256" key="6">
    <source>
        <dbReference type="ARBA" id="ARBA00022741"/>
    </source>
</evidence>
<evidence type="ECO:0000259" key="11">
    <source>
        <dbReference type="PROSITE" id="PS50975"/>
    </source>
</evidence>
<dbReference type="InterPro" id="IPR020560">
    <property type="entry name" value="PRibGlycinamide_synth_C-dom"/>
</dbReference>
<evidence type="ECO:0000256" key="7">
    <source>
        <dbReference type="ARBA" id="ARBA00022755"/>
    </source>
</evidence>
<dbReference type="SUPFAM" id="SSF52440">
    <property type="entry name" value="PreATP-grasp domain"/>
    <property type="match status" value="1"/>
</dbReference>
<dbReference type="GO" id="GO:0046084">
    <property type="term" value="P:adenine biosynthetic process"/>
    <property type="evidence" value="ECO:0007669"/>
    <property type="project" value="TreeGrafter"/>
</dbReference>
<evidence type="ECO:0000256" key="2">
    <source>
        <dbReference type="ARBA" id="ARBA00005174"/>
    </source>
</evidence>
<dbReference type="Gene3D" id="3.30.1490.20">
    <property type="entry name" value="ATP-grasp fold, A domain"/>
    <property type="match status" value="1"/>
</dbReference>
<dbReference type="InterPro" id="IPR010918">
    <property type="entry name" value="PurM-like_C_dom"/>
</dbReference>
<dbReference type="Gene3D" id="3.90.600.10">
    <property type="entry name" value="Phosphoribosylglycinamide synthetase, C-terminal domain"/>
    <property type="match status" value="1"/>
</dbReference>
<dbReference type="NCBIfam" id="TIGR00878">
    <property type="entry name" value="purM"/>
    <property type="match status" value="1"/>
</dbReference>
<dbReference type="AlphaFoldDB" id="A0A6J6P7H8"/>
<dbReference type="SUPFAM" id="SSF56042">
    <property type="entry name" value="PurM C-terminal domain-like"/>
    <property type="match status" value="1"/>
</dbReference>
<reference evidence="12" key="1">
    <citation type="submission" date="2020-05" db="EMBL/GenBank/DDBJ databases">
        <authorList>
            <person name="Chiriac C."/>
            <person name="Salcher M."/>
            <person name="Ghai R."/>
            <person name="Kavagutti S V."/>
        </authorList>
    </citation>
    <scope>NUCLEOTIDE SEQUENCE</scope>
</reference>
<sequence>MSRSSVTPLDILIVGGGAREHTLAWAVHRSSLCAKLFVAPGNDSTPGERVDIAAHDVEALTAFAVERGIALVVIGPEVALAAGLADKIAAAGIAVFGPSRGAAQLEWSKSFTRQVASVLQLPSPAWAAFESHAELPAALSWWRTLGDKIVVKQAGLAGGKGVVVPLDDETCEATIRSFFTTGPVVLEQRLRGPECSLLTFCDGYTARPLPFAQDHKRLGEGDTGPNTGGMGAFAPAPVPYDLNELTAQFIQPVIDHMRANGTPFVGMLYAGLMLTADGPKLLEFNCRFGDPEAQVLIPLIESDIVEIMLACCNGQLANTPLEIRDATALGVVIAAPSYPASGQELGALRAEVPDTDHQLLFRGNAGGREYTAVGIAQTLAHARTAAYDLADTVAPAGSRYRRDIGWRAHGATLSSYAAAGVDIDEGTRAVDQLKDSVEKTHTNSVLGGIGAFGGTFDLSEIMGMQHPVLVASTDGVGTKVELAARAGRYDVPGQDIVNHCINDVLVQGARPLFFLDYFASSVIRAEQVAAVVNGMSIACAASGCVLLGGETAEMPGVYMPGAFDVAGTLVGVVERERLLPLSTIAPGDVLLGMGSSGPHTNGYSLLRKLFDWLPLDAQPEPLDRPIGDALLVPHRSYLNSLRAALEDHGLIKGLAHITGGGLIDNVPRILPPNCDAAITLGSWPMPPLFQLVSEVATGLGTDELYRTLNMGVGMVIVVDAARVGELQAAIPEPTYIIGSIVAGTKRVQLG</sequence>
<dbReference type="InterPro" id="IPR036676">
    <property type="entry name" value="PurM-like_C_sf"/>
</dbReference>
<proteinExistence type="inferred from homology"/>
<dbReference type="InterPro" id="IPR036921">
    <property type="entry name" value="PurM-like_N_sf"/>
</dbReference>
<dbReference type="EMBL" id="CAEZXM010000135">
    <property type="protein sequence ID" value="CAB4692304.1"/>
    <property type="molecule type" value="Genomic_DNA"/>
</dbReference>
<dbReference type="InterPro" id="IPR011761">
    <property type="entry name" value="ATP-grasp"/>
</dbReference>
<gene>
    <name evidence="12" type="ORF">UFOPK2366_00828</name>
</gene>
<dbReference type="InterPro" id="IPR037123">
    <property type="entry name" value="PRibGlycinamide_synth_C_sf"/>
</dbReference>
<dbReference type="GO" id="GO:0004641">
    <property type="term" value="F:phosphoribosylformylglycinamidine cyclo-ligase activity"/>
    <property type="evidence" value="ECO:0007669"/>
    <property type="project" value="InterPro"/>
</dbReference>
<dbReference type="SUPFAM" id="SSF51246">
    <property type="entry name" value="Rudiment single hybrid motif"/>
    <property type="match status" value="1"/>
</dbReference>
<keyword evidence="9" id="KW-0464">Manganese</keyword>
<keyword evidence="5" id="KW-0479">Metal-binding</keyword>
<dbReference type="SMART" id="SM01209">
    <property type="entry name" value="GARS_A"/>
    <property type="match status" value="1"/>
</dbReference>
<dbReference type="Pfam" id="PF02844">
    <property type="entry name" value="GARS_N"/>
    <property type="match status" value="1"/>
</dbReference>
<evidence type="ECO:0000256" key="4">
    <source>
        <dbReference type="ARBA" id="ARBA00022598"/>
    </source>
</evidence>
<dbReference type="SMART" id="SM01210">
    <property type="entry name" value="GARS_C"/>
    <property type="match status" value="1"/>
</dbReference>
<dbReference type="PANTHER" id="PTHR10520:SF12">
    <property type="entry name" value="TRIFUNCTIONAL PURINE BIOSYNTHETIC PROTEIN ADENOSINE-3"/>
    <property type="match status" value="1"/>
</dbReference>
<dbReference type="NCBIfam" id="TIGR00877">
    <property type="entry name" value="purD"/>
    <property type="match status" value="1"/>
</dbReference>
<organism evidence="12">
    <name type="scientific">freshwater metagenome</name>
    <dbReference type="NCBI Taxonomy" id="449393"/>
    <lineage>
        <taxon>unclassified sequences</taxon>
        <taxon>metagenomes</taxon>
        <taxon>ecological metagenomes</taxon>
    </lineage>
</organism>
<dbReference type="GO" id="GO:0005829">
    <property type="term" value="C:cytosol"/>
    <property type="evidence" value="ECO:0007669"/>
    <property type="project" value="TreeGrafter"/>
</dbReference>
<evidence type="ECO:0000256" key="9">
    <source>
        <dbReference type="ARBA" id="ARBA00023211"/>
    </source>
</evidence>
<dbReference type="FunFam" id="3.30.1330.10:FF:000001">
    <property type="entry name" value="Phosphoribosylformylglycinamidine cyclo-ligase"/>
    <property type="match status" value="1"/>
</dbReference>
<comment type="similarity">
    <text evidence="3">In the N-terminal section; belongs to the GARS family.</text>
</comment>
<dbReference type="HAMAP" id="MF_00741">
    <property type="entry name" value="AIRS"/>
    <property type="match status" value="1"/>
</dbReference>
<keyword evidence="10" id="KW-0511">Multifunctional enzyme</keyword>
<dbReference type="InterPro" id="IPR020561">
    <property type="entry name" value="PRibGlycinamid_synth_ATP-grasp"/>
</dbReference>
<dbReference type="Pfam" id="PF00586">
    <property type="entry name" value="AIRS"/>
    <property type="match status" value="1"/>
</dbReference>
<dbReference type="Gene3D" id="3.90.650.10">
    <property type="entry name" value="PurM-like C-terminal domain"/>
    <property type="match status" value="1"/>
</dbReference>
<keyword evidence="4" id="KW-0436">Ligase</keyword>
<evidence type="ECO:0000256" key="5">
    <source>
        <dbReference type="ARBA" id="ARBA00022723"/>
    </source>
</evidence>
<evidence type="ECO:0000256" key="3">
    <source>
        <dbReference type="ARBA" id="ARBA00007423"/>
    </source>
</evidence>
<dbReference type="UniPathway" id="UPA00074">
    <property type="reaction ID" value="UER00125"/>
</dbReference>
<dbReference type="Pfam" id="PF01071">
    <property type="entry name" value="GARS_A"/>
    <property type="match status" value="1"/>
</dbReference>
<dbReference type="CDD" id="cd02196">
    <property type="entry name" value="PurM"/>
    <property type="match status" value="1"/>
</dbReference>
<dbReference type="Gene3D" id="3.30.1330.10">
    <property type="entry name" value="PurM-like, N-terminal domain"/>
    <property type="match status" value="1"/>
</dbReference>
<dbReference type="HAMAP" id="MF_00138">
    <property type="entry name" value="GARS"/>
    <property type="match status" value="1"/>
</dbReference>
<dbReference type="PROSITE" id="PS00184">
    <property type="entry name" value="GARS"/>
    <property type="match status" value="1"/>
</dbReference>
<dbReference type="Pfam" id="PF02769">
    <property type="entry name" value="AIRS_C"/>
    <property type="match status" value="1"/>
</dbReference>
<dbReference type="InterPro" id="IPR000115">
    <property type="entry name" value="PRibGlycinamide_synth"/>
</dbReference>
<evidence type="ECO:0000256" key="1">
    <source>
        <dbReference type="ARBA" id="ARBA00004686"/>
    </source>
</evidence>
<dbReference type="Pfam" id="PF02843">
    <property type="entry name" value="GARS_C"/>
    <property type="match status" value="1"/>
</dbReference>
<dbReference type="Gene3D" id="3.40.50.20">
    <property type="match status" value="1"/>
</dbReference>
<dbReference type="InterPro" id="IPR020562">
    <property type="entry name" value="PRibGlycinamide_synth_N"/>
</dbReference>
<dbReference type="SUPFAM" id="SSF56059">
    <property type="entry name" value="Glutathione synthetase ATP-binding domain-like"/>
    <property type="match status" value="1"/>
</dbReference>
<dbReference type="GO" id="GO:0005524">
    <property type="term" value="F:ATP binding"/>
    <property type="evidence" value="ECO:0007669"/>
    <property type="project" value="UniProtKB-KW"/>
</dbReference>
<feature type="domain" description="ATP-grasp" evidence="11">
    <location>
        <begin position="113"/>
        <end position="313"/>
    </location>
</feature>
<dbReference type="Gene3D" id="3.30.470.20">
    <property type="entry name" value="ATP-grasp fold, B domain"/>
    <property type="match status" value="1"/>
</dbReference>
<dbReference type="FunFam" id="3.30.470.20:FF:000018">
    <property type="entry name" value="Trifunctional purine biosynthetic protein adenosine-3"/>
    <property type="match status" value="1"/>
</dbReference>
<keyword evidence="7" id="KW-0658">Purine biosynthesis</keyword>
<dbReference type="InterPro" id="IPR016188">
    <property type="entry name" value="PurM-like_N"/>
</dbReference>
<dbReference type="InterPro" id="IPR013815">
    <property type="entry name" value="ATP_grasp_subdomain_1"/>
</dbReference>
<dbReference type="SUPFAM" id="SSF55326">
    <property type="entry name" value="PurM N-terminal domain-like"/>
    <property type="match status" value="1"/>
</dbReference>
<dbReference type="InterPro" id="IPR020559">
    <property type="entry name" value="PRibGlycinamide_synth_CS"/>
</dbReference>
<dbReference type="InterPro" id="IPR016185">
    <property type="entry name" value="PreATP-grasp_dom_sf"/>
</dbReference>
<dbReference type="PANTHER" id="PTHR10520">
    <property type="entry name" value="TRIFUNCTIONAL PURINE BIOSYNTHETIC PROTEIN ADENOSINE-3-RELATED"/>
    <property type="match status" value="1"/>
</dbReference>
<accession>A0A6J6P7H8</accession>
<dbReference type="InterPro" id="IPR004733">
    <property type="entry name" value="PurM_cligase"/>
</dbReference>
<evidence type="ECO:0000256" key="8">
    <source>
        <dbReference type="ARBA" id="ARBA00022840"/>
    </source>
</evidence>
<protein>
    <submittedName>
        <fullName evidence="12">Unannotated protein</fullName>
    </submittedName>
</protein>
<dbReference type="InterPro" id="IPR011054">
    <property type="entry name" value="Rudment_hybrid_motif"/>
</dbReference>
<dbReference type="PROSITE" id="PS50975">
    <property type="entry name" value="ATP_GRASP"/>
    <property type="match status" value="1"/>
</dbReference>
<evidence type="ECO:0000256" key="10">
    <source>
        <dbReference type="ARBA" id="ARBA00023268"/>
    </source>
</evidence>